<dbReference type="InterPro" id="IPR000064">
    <property type="entry name" value="NLP_P60_dom"/>
</dbReference>
<gene>
    <name evidence="7" type="ORF">K7J14_11585</name>
</gene>
<feature type="domain" description="NlpC/P60" evidence="6">
    <location>
        <begin position="346"/>
        <end position="481"/>
    </location>
</feature>
<evidence type="ECO:0000256" key="5">
    <source>
        <dbReference type="SAM" id="MobiDB-lite"/>
    </source>
</evidence>
<dbReference type="AlphaFoldDB" id="A0AAE3EJB6"/>
<dbReference type="Pfam" id="PF12913">
    <property type="entry name" value="SH3_6"/>
    <property type="match status" value="1"/>
</dbReference>
<comment type="similarity">
    <text evidence="1">Belongs to the peptidase C40 family.</text>
</comment>
<keyword evidence="4" id="KW-0788">Thiol protease</keyword>
<dbReference type="Gene3D" id="3.90.1720.10">
    <property type="entry name" value="endopeptidase domain like (from Nostoc punctiforme)"/>
    <property type="match status" value="1"/>
</dbReference>
<evidence type="ECO:0000256" key="4">
    <source>
        <dbReference type="ARBA" id="ARBA00022807"/>
    </source>
</evidence>
<keyword evidence="2" id="KW-0645">Protease</keyword>
<name>A0AAE3EJB6_9SPIR</name>
<feature type="region of interest" description="Disordered" evidence="5">
    <location>
        <begin position="1"/>
        <end position="21"/>
    </location>
</feature>
<evidence type="ECO:0000313" key="8">
    <source>
        <dbReference type="Proteomes" id="UP001198163"/>
    </source>
</evidence>
<protein>
    <submittedName>
        <fullName evidence="7">SH3 domain-containing protein</fullName>
    </submittedName>
</protein>
<evidence type="ECO:0000256" key="2">
    <source>
        <dbReference type="ARBA" id="ARBA00022670"/>
    </source>
</evidence>
<comment type="caution">
    <text evidence="7">The sequence shown here is derived from an EMBL/GenBank/DDBJ whole genome shotgun (WGS) entry which is preliminary data.</text>
</comment>
<sequence>MANHLHRNNIQSNHSSKLVGGAAAPHPSFPFARAAIPPRAATRMAAMLSTVLSAGLLAASLAGCASAPKEILHSSAPALLAGVSPEMNSPGFWIAAHPAPDAPVLDAAGIERLNNRTRETGLIRDLSLPIKKTGEELAKDFQGTIDWISKARIYQSNGKRVSASFMEPIAAQMNSGSIPAIVVPRSGFLAERVNCRVLPTNEGLFDEPGDVYIDNLQASSLEPGTAAIVLHTSTDGAWLYIVTELISGWIPASSFAEADLETFLARYRSANQLAVVAARADLWDDENNTVYAGYLRMGSSLLSLPDGEENGGAYRRASLPGRSPDGVYIERIVRLRAEDVTEGVLPYTPRHIYEQAFKLLHAPYGWGGLFGERDCSQFLCEVFSTVGIVLPRNSSKQAQTGTALVGFTKDADPEAKKDLLAAGALPGATLLRLPGHIMLYLGTANGEPMVIHSTWAYREPRGRKEIIRLVNRTVVSSLRPGSGTKKGSHLERLTTAAMLVEPEPAAIPAIPAIPERPISPDNSSQP</sequence>
<keyword evidence="8" id="KW-1185">Reference proteome</keyword>
<reference evidence="7" key="1">
    <citation type="submission" date="2021-08" db="EMBL/GenBank/DDBJ databases">
        <title>Comparative analyses of Brucepasteria parasyntrophica and Teretinema zuelzerae.</title>
        <authorList>
            <person name="Song Y."/>
            <person name="Brune A."/>
        </authorList>
    </citation>
    <scope>NUCLEOTIDE SEQUENCE</scope>
    <source>
        <strain evidence="7">DSM 1903</strain>
    </source>
</reference>
<dbReference type="InterPro" id="IPR038765">
    <property type="entry name" value="Papain-like_cys_pep_sf"/>
</dbReference>
<dbReference type="Pfam" id="PF00877">
    <property type="entry name" value="NLPC_P60"/>
    <property type="match status" value="1"/>
</dbReference>
<evidence type="ECO:0000313" key="7">
    <source>
        <dbReference type="EMBL" id="MCD1655335.1"/>
    </source>
</evidence>
<evidence type="ECO:0000256" key="3">
    <source>
        <dbReference type="ARBA" id="ARBA00022801"/>
    </source>
</evidence>
<dbReference type="GO" id="GO:0008234">
    <property type="term" value="F:cysteine-type peptidase activity"/>
    <property type="evidence" value="ECO:0007669"/>
    <property type="project" value="UniProtKB-KW"/>
</dbReference>
<evidence type="ECO:0000256" key="1">
    <source>
        <dbReference type="ARBA" id="ARBA00007074"/>
    </source>
</evidence>
<dbReference type="RefSeq" id="WP_230756345.1">
    <property type="nucleotide sequence ID" value="NZ_JAINWA010000003.1"/>
</dbReference>
<organism evidence="7 8">
    <name type="scientific">Teretinema zuelzerae</name>
    <dbReference type="NCBI Taxonomy" id="156"/>
    <lineage>
        <taxon>Bacteria</taxon>
        <taxon>Pseudomonadati</taxon>
        <taxon>Spirochaetota</taxon>
        <taxon>Spirochaetia</taxon>
        <taxon>Spirochaetales</taxon>
        <taxon>Treponemataceae</taxon>
        <taxon>Teretinema</taxon>
    </lineage>
</organism>
<dbReference type="Proteomes" id="UP001198163">
    <property type="component" value="Unassembled WGS sequence"/>
</dbReference>
<dbReference type="PROSITE" id="PS51935">
    <property type="entry name" value="NLPC_P60"/>
    <property type="match status" value="1"/>
</dbReference>
<dbReference type="SUPFAM" id="SSF54001">
    <property type="entry name" value="Cysteine proteinases"/>
    <property type="match status" value="1"/>
</dbReference>
<dbReference type="GO" id="GO:0006508">
    <property type="term" value="P:proteolysis"/>
    <property type="evidence" value="ECO:0007669"/>
    <property type="project" value="UniProtKB-KW"/>
</dbReference>
<proteinExistence type="inferred from homology"/>
<dbReference type="InterPro" id="IPR039439">
    <property type="entry name" value="SH3b1_dom"/>
</dbReference>
<evidence type="ECO:0000259" key="6">
    <source>
        <dbReference type="PROSITE" id="PS51935"/>
    </source>
</evidence>
<dbReference type="EMBL" id="JAINWA010000003">
    <property type="protein sequence ID" value="MCD1655335.1"/>
    <property type="molecule type" value="Genomic_DNA"/>
</dbReference>
<keyword evidence="3" id="KW-0378">Hydrolase</keyword>
<accession>A0AAE3EJB6</accession>